<evidence type="ECO:0000313" key="2">
    <source>
        <dbReference type="Proteomes" id="UP000037392"/>
    </source>
</evidence>
<reference evidence="1 2" key="1">
    <citation type="submission" date="2011-04" db="EMBL/GenBank/DDBJ databases">
        <title>The Genome Sequence of Clostridium citroniae WAL-19142.</title>
        <authorList>
            <consortium name="The Broad Institute Genome Sequencing Platform"/>
            <person name="Earl A."/>
            <person name="Ward D."/>
            <person name="Feldgarden M."/>
            <person name="Gevers D."/>
            <person name="Warren Y.A."/>
            <person name="Tyrrell K.L."/>
            <person name="Citron D.M."/>
            <person name="Goldstein E.J."/>
            <person name="Daigneault M."/>
            <person name="Allen-Vercoe E."/>
            <person name="Young S.K."/>
            <person name="Zeng Q."/>
            <person name="Gargeya S."/>
            <person name="Fitzgerald M."/>
            <person name="Haas B."/>
            <person name="Abouelleil A."/>
            <person name="Alvarado L."/>
            <person name="Arachchi H.M."/>
            <person name="Berlin A."/>
            <person name="Brown A."/>
            <person name="Chapman S.B."/>
            <person name="Chen Z."/>
            <person name="Dunbar C."/>
            <person name="Freedman E."/>
            <person name="Gearin G."/>
            <person name="Gellesch M."/>
            <person name="Goldberg J."/>
            <person name="Griggs A."/>
            <person name="Gujja S."/>
            <person name="Heilman E.R."/>
            <person name="Heiman D."/>
            <person name="Howarth C."/>
            <person name="Larson L."/>
            <person name="Lui A."/>
            <person name="MacDonald P.J."/>
            <person name="Mehta T."/>
            <person name="Montmayeur A."/>
            <person name="Murphy C."/>
            <person name="Neiman D."/>
            <person name="Pearson M."/>
            <person name="Priest M."/>
            <person name="Roberts A."/>
            <person name="Saif S."/>
            <person name="Shea T."/>
            <person name="Shenoy N."/>
            <person name="Sisk P."/>
            <person name="Stolte C."/>
            <person name="Sykes S."/>
            <person name="White J."/>
            <person name="Yandava C."/>
            <person name="Wortman J."/>
            <person name="Nusbaum C."/>
            <person name="Birren B."/>
        </authorList>
    </citation>
    <scope>NUCLEOTIDE SEQUENCE [LARGE SCALE GENOMIC DNA]</scope>
    <source>
        <strain evidence="1 2">WAL-19142</strain>
    </source>
</reference>
<dbReference type="EMBL" id="ADLK01000009">
    <property type="protein sequence ID" value="KMW22493.1"/>
    <property type="molecule type" value="Genomic_DNA"/>
</dbReference>
<organism evidence="1 2">
    <name type="scientific">[Clostridium] citroniae WAL-19142</name>
    <dbReference type="NCBI Taxonomy" id="742734"/>
    <lineage>
        <taxon>Bacteria</taxon>
        <taxon>Bacillati</taxon>
        <taxon>Bacillota</taxon>
        <taxon>Clostridia</taxon>
        <taxon>Lachnospirales</taxon>
        <taxon>Lachnospiraceae</taxon>
        <taxon>Enterocloster</taxon>
    </lineage>
</organism>
<proteinExistence type="predicted"/>
<gene>
    <name evidence="1" type="ORF">HMPREF9470_01372</name>
</gene>
<evidence type="ECO:0000313" key="1">
    <source>
        <dbReference type="EMBL" id="KMW22493.1"/>
    </source>
</evidence>
<accession>A0A0J9CBI8</accession>
<sequence length="132" mass="14440">MCAGLGPLYQDPRSDKLVADLAAGETPVSTYMRDGFLFLQTMIDEGYLDVDRTFATLPNTEEEISYFSEGNCACISSICRAKASSHDYPFNVEMTALPVLPGGVVCVVGADQRSAARYQIRTFRCILIPGTR</sequence>
<comment type="caution">
    <text evidence="1">The sequence shown here is derived from an EMBL/GenBank/DDBJ whole genome shotgun (WGS) entry which is preliminary data.</text>
</comment>
<dbReference type="AlphaFoldDB" id="A0A0J9CBI8"/>
<dbReference type="Proteomes" id="UP000037392">
    <property type="component" value="Unassembled WGS sequence"/>
</dbReference>
<dbReference type="PATRIC" id="fig|742734.4.peg.1470"/>
<protein>
    <submittedName>
        <fullName evidence="1">Uncharacterized protein</fullName>
    </submittedName>
</protein>
<name>A0A0J9CBI8_9FIRM</name>